<proteinExistence type="predicted"/>
<comment type="caution">
    <text evidence="1">The sequence shown here is derived from an EMBL/GenBank/DDBJ whole genome shotgun (WGS) entry which is preliminary data.</text>
</comment>
<organism evidence="1">
    <name type="scientific">marine sediment metagenome</name>
    <dbReference type="NCBI Taxonomy" id="412755"/>
    <lineage>
        <taxon>unclassified sequences</taxon>
        <taxon>metagenomes</taxon>
        <taxon>ecological metagenomes</taxon>
    </lineage>
</organism>
<evidence type="ECO:0008006" key="2">
    <source>
        <dbReference type="Google" id="ProtNLM"/>
    </source>
</evidence>
<protein>
    <recommendedName>
        <fullName evidence="2">Gfo/Idh/MocA-like oxidoreductase C-terminal domain-containing protein</fullName>
    </recommendedName>
</protein>
<dbReference type="AlphaFoldDB" id="X0WIU6"/>
<dbReference type="Gene3D" id="3.30.360.10">
    <property type="entry name" value="Dihydrodipicolinate Reductase, domain 2"/>
    <property type="match status" value="1"/>
</dbReference>
<accession>X0WIU6</accession>
<name>X0WIU6_9ZZZZ</name>
<sequence>GRLVYAEQTSTFEGGSQRPWYRDFSLSGGAFSFLPYAAVNFFQAFGEVREVDGKHVRMDKLDVATMWVVFADGGQAKLTYGTGEGIPSLDAGLVIGSEAVLRWETGLPKRLTKGEEVIELPGRRELDVVLAENQAFVDEIRGIHDFRPDLQLDLRILKAVSEAREKAGA</sequence>
<reference evidence="1" key="1">
    <citation type="journal article" date="2014" name="Front. Microbiol.">
        <title>High frequency of phylogenetically diverse reductive dehalogenase-homologous genes in deep subseafloor sedimentary metagenomes.</title>
        <authorList>
            <person name="Kawai M."/>
            <person name="Futagami T."/>
            <person name="Toyoda A."/>
            <person name="Takaki Y."/>
            <person name="Nishi S."/>
            <person name="Hori S."/>
            <person name="Arai W."/>
            <person name="Tsubouchi T."/>
            <person name="Morono Y."/>
            <person name="Uchiyama I."/>
            <person name="Ito T."/>
            <person name="Fujiyama A."/>
            <person name="Inagaki F."/>
            <person name="Takami H."/>
        </authorList>
    </citation>
    <scope>NUCLEOTIDE SEQUENCE</scope>
    <source>
        <strain evidence="1">Expedition CK06-06</strain>
    </source>
</reference>
<dbReference type="EMBL" id="BARS01049250">
    <property type="protein sequence ID" value="GAG30899.1"/>
    <property type="molecule type" value="Genomic_DNA"/>
</dbReference>
<gene>
    <name evidence="1" type="ORF">S01H1_73692</name>
</gene>
<evidence type="ECO:0000313" key="1">
    <source>
        <dbReference type="EMBL" id="GAG30899.1"/>
    </source>
</evidence>
<feature type="non-terminal residue" evidence="1">
    <location>
        <position position="1"/>
    </location>
</feature>